<protein>
    <recommendedName>
        <fullName evidence="3">Tc1-like transposase DDE domain-containing protein</fullName>
    </recommendedName>
</protein>
<keyword evidence="2" id="KW-1185">Reference proteome</keyword>
<reference evidence="1 2" key="1">
    <citation type="journal article" date="2019" name="Sci. Rep.">
        <title>Orb-weaving spider Araneus ventricosus genome elucidates the spidroin gene catalogue.</title>
        <authorList>
            <person name="Kono N."/>
            <person name="Nakamura H."/>
            <person name="Ohtoshi R."/>
            <person name="Moran D.A.P."/>
            <person name="Shinohara A."/>
            <person name="Yoshida Y."/>
            <person name="Fujiwara M."/>
            <person name="Mori M."/>
            <person name="Tomita M."/>
            <person name="Arakawa K."/>
        </authorList>
    </citation>
    <scope>NUCLEOTIDE SEQUENCE [LARGE SCALE GENOMIC DNA]</scope>
</reference>
<dbReference type="InterPro" id="IPR036397">
    <property type="entry name" value="RNaseH_sf"/>
</dbReference>
<proteinExistence type="predicted"/>
<evidence type="ECO:0000313" key="2">
    <source>
        <dbReference type="Proteomes" id="UP000499080"/>
    </source>
</evidence>
<evidence type="ECO:0000313" key="1">
    <source>
        <dbReference type="EMBL" id="GBM47075.1"/>
    </source>
</evidence>
<accession>A0A4Y2G327</accession>
<dbReference type="AlphaFoldDB" id="A0A4Y2G327"/>
<evidence type="ECO:0008006" key="3">
    <source>
        <dbReference type="Google" id="ProtNLM"/>
    </source>
</evidence>
<comment type="caution">
    <text evidence="1">The sequence shown here is derived from an EMBL/GenBank/DDBJ whole genome shotgun (WGS) entry which is preliminary data.</text>
</comment>
<dbReference type="GO" id="GO:0003676">
    <property type="term" value="F:nucleic acid binding"/>
    <property type="evidence" value="ECO:0007669"/>
    <property type="project" value="InterPro"/>
</dbReference>
<dbReference type="EMBL" id="BGPR01001164">
    <property type="protein sequence ID" value="GBM47075.1"/>
    <property type="molecule type" value="Genomic_DNA"/>
</dbReference>
<dbReference type="Proteomes" id="UP000499080">
    <property type="component" value="Unassembled WGS sequence"/>
</dbReference>
<dbReference type="Gene3D" id="3.30.420.10">
    <property type="entry name" value="Ribonuclease H-like superfamily/Ribonuclease H"/>
    <property type="match status" value="1"/>
</dbReference>
<organism evidence="1 2">
    <name type="scientific">Araneus ventricosus</name>
    <name type="common">Orbweaver spider</name>
    <name type="synonym">Epeira ventricosa</name>
    <dbReference type="NCBI Taxonomy" id="182803"/>
    <lineage>
        <taxon>Eukaryota</taxon>
        <taxon>Metazoa</taxon>
        <taxon>Ecdysozoa</taxon>
        <taxon>Arthropoda</taxon>
        <taxon>Chelicerata</taxon>
        <taxon>Arachnida</taxon>
        <taxon>Araneae</taxon>
        <taxon>Araneomorphae</taxon>
        <taxon>Entelegynae</taxon>
        <taxon>Araneoidea</taxon>
        <taxon>Araneidae</taxon>
        <taxon>Araneus</taxon>
    </lineage>
</organism>
<gene>
    <name evidence="1" type="ORF">AVEN_179799_1</name>
</gene>
<sequence length="81" mass="9427">MSIVRFDGFEQFQQDNATPHTWTVATEWLQGRSSVFRHFHWSPKSPDMNIIGHISDVLQRAVHKRSPPPCTPMDLWPALQE</sequence>
<name>A0A4Y2G327_ARAVE</name>
<dbReference type="OrthoDB" id="3242359at2759"/>